<dbReference type="PANTHER" id="PTHR22891">
    <property type="entry name" value="EUKARYOTIC TRANSLATION INITIATION FACTOR 2C"/>
    <property type="match status" value="1"/>
</dbReference>
<reference evidence="2 3" key="1">
    <citation type="journal article" date="2006" name="Science">
        <title>The genome of black cottonwood, Populus trichocarpa (Torr. &amp; Gray).</title>
        <authorList>
            <person name="Tuskan G.A."/>
            <person name="Difazio S."/>
            <person name="Jansson S."/>
            <person name="Bohlmann J."/>
            <person name="Grigoriev I."/>
            <person name="Hellsten U."/>
            <person name="Putnam N."/>
            <person name="Ralph S."/>
            <person name="Rombauts S."/>
            <person name="Salamov A."/>
            <person name="Schein J."/>
            <person name="Sterck L."/>
            <person name="Aerts A."/>
            <person name="Bhalerao R.R."/>
            <person name="Bhalerao R.P."/>
            <person name="Blaudez D."/>
            <person name="Boerjan W."/>
            <person name="Brun A."/>
            <person name="Brunner A."/>
            <person name="Busov V."/>
            <person name="Campbell M."/>
            <person name="Carlson J."/>
            <person name="Chalot M."/>
            <person name="Chapman J."/>
            <person name="Chen G.L."/>
            <person name="Cooper D."/>
            <person name="Coutinho P.M."/>
            <person name="Couturier J."/>
            <person name="Covert S."/>
            <person name="Cronk Q."/>
            <person name="Cunningham R."/>
            <person name="Davis J."/>
            <person name="Degroeve S."/>
            <person name="Dejardin A."/>
            <person name="Depamphilis C."/>
            <person name="Detter J."/>
            <person name="Dirks B."/>
            <person name="Dubchak I."/>
            <person name="Duplessis S."/>
            <person name="Ehlting J."/>
            <person name="Ellis B."/>
            <person name="Gendler K."/>
            <person name="Goodstein D."/>
            <person name="Gribskov M."/>
            <person name="Grimwood J."/>
            <person name="Groover A."/>
            <person name="Gunter L."/>
            <person name="Hamberger B."/>
            <person name="Heinze B."/>
            <person name="Helariutta Y."/>
            <person name="Henrissat B."/>
            <person name="Holligan D."/>
            <person name="Holt R."/>
            <person name="Huang W."/>
            <person name="Islam-Faridi N."/>
            <person name="Jones S."/>
            <person name="Jones-Rhoades M."/>
            <person name="Jorgensen R."/>
            <person name="Joshi C."/>
            <person name="Kangasjarvi J."/>
            <person name="Karlsson J."/>
            <person name="Kelleher C."/>
            <person name="Kirkpatrick R."/>
            <person name="Kirst M."/>
            <person name="Kohler A."/>
            <person name="Kalluri U."/>
            <person name="Larimer F."/>
            <person name="Leebens-Mack J."/>
            <person name="Leple J.C."/>
            <person name="Locascio P."/>
            <person name="Lou Y."/>
            <person name="Lucas S."/>
            <person name="Martin F."/>
            <person name="Montanini B."/>
            <person name="Napoli C."/>
            <person name="Nelson D.R."/>
            <person name="Nelson C."/>
            <person name="Nieminen K."/>
            <person name="Nilsson O."/>
            <person name="Pereda V."/>
            <person name="Peter G."/>
            <person name="Philippe R."/>
            <person name="Pilate G."/>
            <person name="Poliakov A."/>
            <person name="Razumovskaya J."/>
            <person name="Richardson P."/>
            <person name="Rinaldi C."/>
            <person name="Ritland K."/>
            <person name="Rouze P."/>
            <person name="Ryaboy D."/>
            <person name="Schmutz J."/>
            <person name="Schrader J."/>
            <person name="Segerman B."/>
            <person name="Shin H."/>
            <person name="Siddiqui A."/>
            <person name="Sterky F."/>
            <person name="Terry A."/>
            <person name="Tsai C.J."/>
            <person name="Uberbacher E."/>
            <person name="Unneberg P."/>
            <person name="Vahala J."/>
            <person name="Wall K."/>
            <person name="Wessler S."/>
            <person name="Yang G."/>
            <person name="Yin T."/>
            <person name="Douglas C."/>
            <person name="Marra M."/>
            <person name="Sandberg G."/>
            <person name="Van de Peer Y."/>
            <person name="Rokhsar D."/>
        </authorList>
    </citation>
    <scope>NUCLEOTIDE SEQUENCE [LARGE SCALE GENOMIC DNA]</scope>
    <source>
        <strain evidence="3">cv. Nisqually</strain>
    </source>
</reference>
<sequence length="127" mass="14194">MSRMALLDGRPAASFAALYFFHLYFHAPYFLAVSCMNWPLFSRYGASGRTQSPRAEMIANLFKPVSKTADEGMIRSFLIACALRTVIDNKICHPRNNDFYICAHAGMILGLHIPADDELGFSADDLQ</sequence>
<dbReference type="Gene3D" id="3.30.420.10">
    <property type="entry name" value="Ribonuclease H-like superfamily/Ribonuclease H"/>
    <property type="match status" value="1"/>
</dbReference>
<organism evidence="2 3">
    <name type="scientific">Populus trichocarpa</name>
    <name type="common">Western balsam poplar</name>
    <name type="synonym">Populus balsamifera subsp. trichocarpa</name>
    <dbReference type="NCBI Taxonomy" id="3694"/>
    <lineage>
        <taxon>Eukaryota</taxon>
        <taxon>Viridiplantae</taxon>
        <taxon>Streptophyta</taxon>
        <taxon>Embryophyta</taxon>
        <taxon>Tracheophyta</taxon>
        <taxon>Spermatophyta</taxon>
        <taxon>Magnoliopsida</taxon>
        <taxon>eudicotyledons</taxon>
        <taxon>Gunneridae</taxon>
        <taxon>Pentapetalae</taxon>
        <taxon>rosids</taxon>
        <taxon>fabids</taxon>
        <taxon>Malpighiales</taxon>
        <taxon>Salicaceae</taxon>
        <taxon>Saliceae</taxon>
        <taxon>Populus</taxon>
    </lineage>
</organism>
<evidence type="ECO:0000313" key="3">
    <source>
        <dbReference type="Proteomes" id="UP000006729"/>
    </source>
</evidence>
<keyword evidence="1" id="KW-0812">Transmembrane</keyword>
<dbReference type="EMBL" id="CM009290">
    <property type="protein sequence ID" value="PNT54978.1"/>
    <property type="molecule type" value="Genomic_DNA"/>
</dbReference>
<evidence type="ECO:0000313" key="2">
    <source>
        <dbReference type="EMBL" id="PNT54978.1"/>
    </source>
</evidence>
<keyword evidence="1" id="KW-1133">Transmembrane helix</keyword>
<feature type="transmembrane region" description="Helical" evidence="1">
    <location>
        <begin position="12"/>
        <end position="33"/>
    </location>
</feature>
<dbReference type="PROSITE" id="PS51257">
    <property type="entry name" value="PROKAR_LIPOPROTEIN"/>
    <property type="match status" value="1"/>
</dbReference>
<proteinExistence type="predicted"/>
<evidence type="ECO:0000256" key="1">
    <source>
        <dbReference type="SAM" id="Phobius"/>
    </source>
</evidence>
<dbReference type="AlphaFoldDB" id="B9N7E6"/>
<dbReference type="Proteomes" id="UP000006729">
    <property type="component" value="Chromosome 1"/>
</dbReference>
<protein>
    <submittedName>
        <fullName evidence="2">Uncharacterized protein</fullName>
    </submittedName>
</protein>
<dbReference type="HOGENOM" id="CLU_1974304_0_0_1"/>
<dbReference type="InterPro" id="IPR036397">
    <property type="entry name" value="RNaseH_sf"/>
</dbReference>
<keyword evidence="3" id="KW-1185">Reference proteome</keyword>
<dbReference type="STRING" id="3694.B9N7E6"/>
<name>B9N7E6_POPTR</name>
<dbReference type="GO" id="GO:0003676">
    <property type="term" value="F:nucleic acid binding"/>
    <property type="evidence" value="ECO:0007669"/>
    <property type="project" value="InterPro"/>
</dbReference>
<keyword evidence="1" id="KW-0472">Membrane</keyword>
<accession>B9N7E6</accession>
<gene>
    <name evidence="2" type="ORF">POPTR_001G167000</name>
</gene>
<dbReference type="eggNOG" id="KOG1041">
    <property type="taxonomic scope" value="Eukaryota"/>
</dbReference>
<dbReference type="InParanoid" id="B9N7E6"/>